<dbReference type="STRING" id="1579979.WM2015_1801"/>
<dbReference type="Pfam" id="PF01804">
    <property type="entry name" value="Penicil_amidase"/>
    <property type="match status" value="1"/>
</dbReference>
<keyword evidence="6" id="KW-1185">Reference proteome</keyword>
<evidence type="ECO:0000256" key="4">
    <source>
        <dbReference type="PIRSR" id="PIRSR001227-2"/>
    </source>
</evidence>
<dbReference type="Gene3D" id="3.60.20.10">
    <property type="entry name" value="Glutamine Phosphoribosylpyrophosphate, subunit 1, domain 1"/>
    <property type="match status" value="3"/>
</dbReference>
<dbReference type="InterPro" id="IPR002692">
    <property type="entry name" value="S45"/>
</dbReference>
<dbReference type="EMBL" id="CP012154">
    <property type="protein sequence ID" value="AKS42168.1"/>
    <property type="molecule type" value="Genomic_DNA"/>
</dbReference>
<dbReference type="AlphaFoldDB" id="A0A0K0XWW1"/>
<evidence type="ECO:0000256" key="3">
    <source>
        <dbReference type="PIRSR" id="PIRSR001227-1"/>
    </source>
</evidence>
<comment type="cofactor">
    <cofactor evidence="4">
        <name>Ca(2+)</name>
        <dbReference type="ChEBI" id="CHEBI:29108"/>
    </cofactor>
    <text evidence="4">Binds 1 Ca(2+) ion per dimer.</text>
</comment>
<dbReference type="InterPro" id="IPR023343">
    <property type="entry name" value="Penicillin_amidase_dom1"/>
</dbReference>
<dbReference type="KEGG" id="wma:WM2015_1801"/>
<dbReference type="InterPro" id="IPR029055">
    <property type="entry name" value="Ntn_hydrolases_N"/>
</dbReference>
<gene>
    <name evidence="5" type="ORF">WM2015_1801</name>
</gene>
<accession>A0A0K0XWW1</accession>
<dbReference type="RefSeq" id="WP_049725750.1">
    <property type="nucleotide sequence ID" value="NZ_CP012154.1"/>
</dbReference>
<sequence length="954" mass="102260">MKLLSNLVAGLLAATSLQAQTVDVPRLNDSVTVFTDANGIPTIVGETETDVSFVQGYLHARDRFFQMDYLRRIASGTLGELLGQAALSNDITLRTLGLRRGAWATFAALDDSEKAWLKAYADGVNHYLATNPLPPEYSALELTMAEPWSQVDSLAVGKLLAFQLSFDQSLSDIGNTIRIGTYQAVGDVVGFDGTALFLQDLNLSIPVDGRLTVPDFFERIGIIVPSPNAEAGVASEGGASLPVKSSLAALDADTALVDSMARIDGTTVELARRYRDRVEGLPFLNEGYDIGSNWWAVSGEHTASGYPLFANDPHLQLSMAPIFMNENLVIRDEEVVVSGVAFAGAPVNAQACTDFFCWGSTVNRMDVTDVFQDQILVNNFGLPTHTVHNGVAEPIVYAFQSYFVNNIGNGQADDVTRADVGYDAGGITFIVPRRNNGPIVELLGDTALTVQYTGWGPTFELSTFRAWARARSQEDFEMGLRDFAVGAQNFLYADIEGNIAYYTGGEMPLRADLQNQLAPDGGIPPWFIRDGSGALNHEWLIDESPQPGQATPYALIPREEMPQVSNPPWGYLANANNDPIGTTLDGNPLNQLRPGGNGLYYINTSYADLRMGRIDRELQDMVAAGDVTIDDMKALQANNELLDAELLLPFLLQAYQNASAEGAWEGIAQFAADPRIVEAMGRLAEWDFSTPTGVAGGFDPGGDPSGNSMPTADQVANSVAATIYSVWRGEAIANTIDATLSAVGLGDELPGSTTAWRALVNQLRLFPLTQGQAASGLSYFNFPGAPDPASARDGVLLASLSNTLDRLASDDFASAFENSTNQDDYRWGRLHTIVFSHPLGDATPFSVPPSGGFGPIARSGGYEAVDASSHSARARSVGAFDFGSGPARRNVSMLAPTGPQSQEIIPGGRSGVLISPFYTNQLRLWLVNDYLPLSIGEGDAQATAVDVTVFSPLP</sequence>
<feature type="binding site" evidence="4">
    <location>
        <position position="369"/>
    </location>
    <ligand>
        <name>Ca(2+)</name>
        <dbReference type="ChEBI" id="CHEBI:29108"/>
    </ligand>
</feature>
<keyword evidence="4" id="KW-0479">Metal-binding</keyword>
<feature type="binding site" evidence="4">
    <location>
        <position position="366"/>
    </location>
    <ligand>
        <name>Ca(2+)</name>
        <dbReference type="ChEBI" id="CHEBI:29108"/>
    </ligand>
</feature>
<dbReference type="OrthoDB" id="9760084at2"/>
<comment type="similarity">
    <text evidence="1">Belongs to the peptidase S45 family.</text>
</comment>
<evidence type="ECO:0000256" key="1">
    <source>
        <dbReference type="ARBA" id="ARBA00006586"/>
    </source>
</evidence>
<evidence type="ECO:0000256" key="2">
    <source>
        <dbReference type="ARBA" id="ARBA00038735"/>
    </source>
</evidence>
<organism evidence="5 6">
    <name type="scientific">Wenzhouxiangella marina</name>
    <dbReference type="NCBI Taxonomy" id="1579979"/>
    <lineage>
        <taxon>Bacteria</taxon>
        <taxon>Pseudomonadati</taxon>
        <taxon>Pseudomonadota</taxon>
        <taxon>Gammaproteobacteria</taxon>
        <taxon>Chromatiales</taxon>
        <taxon>Wenzhouxiangellaceae</taxon>
        <taxon>Wenzhouxiangella</taxon>
    </lineage>
</organism>
<comment type="subunit">
    <text evidence="2">Heterodimer of an alpha subunit and a beta subunit processed from the same precursor.</text>
</comment>
<evidence type="ECO:0000313" key="5">
    <source>
        <dbReference type="EMBL" id="AKS42168.1"/>
    </source>
</evidence>
<dbReference type="InterPro" id="IPR014395">
    <property type="entry name" value="Pen/GL7ACA/AHL_acylase"/>
</dbReference>
<dbReference type="PATRIC" id="fig|1579979.3.peg.1843"/>
<dbReference type="GO" id="GO:0046872">
    <property type="term" value="F:metal ion binding"/>
    <property type="evidence" value="ECO:0007669"/>
    <property type="project" value="UniProtKB-KW"/>
</dbReference>
<dbReference type="Gene3D" id="1.10.439.10">
    <property type="entry name" value="Penicillin Amidohydrolase, domain 1"/>
    <property type="match status" value="1"/>
</dbReference>
<dbReference type="PANTHER" id="PTHR34218:SF4">
    <property type="entry name" value="ACYL-HOMOSERINE LACTONE ACYLASE QUIP"/>
    <property type="match status" value="1"/>
</dbReference>
<dbReference type="Proteomes" id="UP000066624">
    <property type="component" value="Chromosome"/>
</dbReference>
<dbReference type="GO" id="GO:0017000">
    <property type="term" value="P:antibiotic biosynthetic process"/>
    <property type="evidence" value="ECO:0007669"/>
    <property type="project" value="InterPro"/>
</dbReference>
<feature type="active site" description="Nucleophile" evidence="3">
    <location>
        <position position="292"/>
    </location>
</feature>
<name>A0A0K0XWW1_9GAMM</name>
<dbReference type="PIRSF" id="PIRSF001227">
    <property type="entry name" value="Pen_acylase"/>
    <property type="match status" value="1"/>
</dbReference>
<dbReference type="PANTHER" id="PTHR34218">
    <property type="entry name" value="PEPTIDASE S45 PENICILLIN AMIDASE"/>
    <property type="match status" value="1"/>
</dbReference>
<keyword evidence="4" id="KW-0106">Calcium</keyword>
<reference evidence="5 6" key="1">
    <citation type="submission" date="2015-07" db="EMBL/GenBank/DDBJ databases">
        <authorList>
            <person name="Noorani M."/>
        </authorList>
    </citation>
    <scope>NUCLEOTIDE SEQUENCE [LARGE SCALE GENOMIC DNA]</scope>
    <source>
        <strain evidence="5 6">KCTC 42284</strain>
    </source>
</reference>
<proteinExistence type="inferred from homology"/>
<dbReference type="SUPFAM" id="SSF56235">
    <property type="entry name" value="N-terminal nucleophile aminohydrolases (Ntn hydrolases)"/>
    <property type="match status" value="1"/>
</dbReference>
<dbReference type="GO" id="GO:0016811">
    <property type="term" value="F:hydrolase activity, acting on carbon-nitrogen (but not peptide) bonds, in linear amides"/>
    <property type="evidence" value="ECO:0007669"/>
    <property type="project" value="InterPro"/>
</dbReference>
<evidence type="ECO:0000313" key="6">
    <source>
        <dbReference type="Proteomes" id="UP000066624"/>
    </source>
</evidence>
<protein>
    <submittedName>
        <fullName evidence="5">Penicillin amidase</fullName>
    </submittedName>
</protein>